<evidence type="ECO:0000256" key="1">
    <source>
        <dbReference type="ARBA" id="ARBA00001968"/>
    </source>
</evidence>
<comment type="similarity">
    <text evidence="3">Belongs to the HARBI1 family.</text>
</comment>
<evidence type="ECO:0000259" key="9">
    <source>
        <dbReference type="Pfam" id="PF13359"/>
    </source>
</evidence>
<keyword evidence="7" id="KW-0539">Nucleus</keyword>
<proteinExistence type="inferred from homology"/>
<organism evidence="11 12">
    <name type="scientific">Buddleja alternifolia</name>
    <dbReference type="NCBI Taxonomy" id="168488"/>
    <lineage>
        <taxon>Eukaryota</taxon>
        <taxon>Viridiplantae</taxon>
        <taxon>Streptophyta</taxon>
        <taxon>Embryophyta</taxon>
        <taxon>Tracheophyta</taxon>
        <taxon>Spermatophyta</taxon>
        <taxon>Magnoliopsida</taxon>
        <taxon>eudicotyledons</taxon>
        <taxon>Gunneridae</taxon>
        <taxon>Pentapetalae</taxon>
        <taxon>asterids</taxon>
        <taxon>lamiids</taxon>
        <taxon>Lamiales</taxon>
        <taxon>Scrophulariaceae</taxon>
        <taxon>Buddlejeae</taxon>
        <taxon>Buddleja</taxon>
    </lineage>
</organism>
<evidence type="ECO:0000259" key="10">
    <source>
        <dbReference type="Pfam" id="PF26138"/>
    </source>
</evidence>
<comment type="caution">
    <text evidence="11">The sequence shown here is derived from an EMBL/GenBank/DDBJ whole genome shotgun (WGS) entry which is preliminary data.</text>
</comment>
<dbReference type="GO" id="GO:0046872">
    <property type="term" value="F:metal ion binding"/>
    <property type="evidence" value="ECO:0007669"/>
    <property type="project" value="UniProtKB-KW"/>
</dbReference>
<keyword evidence="4" id="KW-0540">Nuclease</keyword>
<dbReference type="PANTHER" id="PTHR22930">
    <property type="match status" value="1"/>
</dbReference>
<evidence type="ECO:0000256" key="5">
    <source>
        <dbReference type="ARBA" id="ARBA00022723"/>
    </source>
</evidence>
<evidence type="ECO:0000256" key="2">
    <source>
        <dbReference type="ARBA" id="ARBA00004123"/>
    </source>
</evidence>
<dbReference type="PANTHER" id="PTHR22930:SF281">
    <property type="entry name" value="NUCLEASE"/>
    <property type="match status" value="1"/>
</dbReference>
<name>A0AAV6WQL6_9LAMI</name>
<dbReference type="AlphaFoldDB" id="A0AAV6WQL6"/>
<dbReference type="InterPro" id="IPR058353">
    <property type="entry name" value="DUF8040"/>
</dbReference>
<dbReference type="Pfam" id="PF26138">
    <property type="entry name" value="DUF8040"/>
    <property type="match status" value="1"/>
</dbReference>
<protein>
    <recommendedName>
        <fullName evidence="13">DDE Tnp4 domain-containing protein</fullName>
    </recommendedName>
</protein>
<gene>
    <name evidence="11" type="ORF">BUALT_Bualt13G0061800</name>
</gene>
<dbReference type="InterPro" id="IPR045249">
    <property type="entry name" value="HARBI1-like"/>
</dbReference>
<evidence type="ECO:0000256" key="8">
    <source>
        <dbReference type="SAM" id="MobiDB-lite"/>
    </source>
</evidence>
<keyword evidence="5" id="KW-0479">Metal-binding</keyword>
<evidence type="ECO:0000256" key="6">
    <source>
        <dbReference type="ARBA" id="ARBA00022801"/>
    </source>
</evidence>
<dbReference type="GO" id="GO:0016787">
    <property type="term" value="F:hydrolase activity"/>
    <property type="evidence" value="ECO:0007669"/>
    <property type="project" value="UniProtKB-KW"/>
</dbReference>
<dbReference type="Proteomes" id="UP000826271">
    <property type="component" value="Unassembled WGS sequence"/>
</dbReference>
<sequence length="353" mass="39990">MAERTPDQVSRTRRLVQISDTSCIGNLMMNRNSFARLCYLLEHVGGLVESRYVGIYEKVAMFLLYLILLVEPRPIPDDCMNNTWKWFKGCLVTLDGTYIPVKVPAIHKPRYRSRKGDITVNVLGVRESNQKFVYLLQGWEGSAADARVLRDSINIIPMTGAMDPDFLKTLKRNSIISIPKHVQNRIIMSCALIHKFIRNAMSTDPMGDEVDDFLANNPKEEHPVNTNKYTDFVENIEPSQIEIFGKDRATGVGAEDFTEAVNKVLHSEKHKEKEIGDDYEGFFDVFADETEPTSHFQQSSSSTKKSSGKKTNSINPNDPMVNMLGIFCDKTEARLGDIASQIEYEFDAYKVGK</sequence>
<keyword evidence="12" id="KW-1185">Reference proteome</keyword>
<dbReference type="InterPro" id="IPR027806">
    <property type="entry name" value="HARBI1_dom"/>
</dbReference>
<keyword evidence="6" id="KW-0378">Hydrolase</keyword>
<feature type="compositionally biased region" description="Low complexity" evidence="8">
    <location>
        <begin position="299"/>
        <end position="313"/>
    </location>
</feature>
<dbReference type="EMBL" id="WHWC01000013">
    <property type="protein sequence ID" value="KAG8371195.1"/>
    <property type="molecule type" value="Genomic_DNA"/>
</dbReference>
<feature type="domain" description="DDE Tnp4" evidence="9">
    <location>
        <begin position="94"/>
        <end position="152"/>
    </location>
</feature>
<feature type="domain" description="DUF8040" evidence="10">
    <location>
        <begin position="14"/>
        <end position="66"/>
    </location>
</feature>
<accession>A0AAV6WQL6</accession>
<dbReference type="Pfam" id="PF13359">
    <property type="entry name" value="DDE_Tnp_4"/>
    <property type="match status" value="1"/>
</dbReference>
<evidence type="ECO:0000313" key="11">
    <source>
        <dbReference type="EMBL" id="KAG8371195.1"/>
    </source>
</evidence>
<evidence type="ECO:0008006" key="13">
    <source>
        <dbReference type="Google" id="ProtNLM"/>
    </source>
</evidence>
<evidence type="ECO:0000313" key="12">
    <source>
        <dbReference type="Proteomes" id="UP000826271"/>
    </source>
</evidence>
<reference evidence="11" key="1">
    <citation type="submission" date="2019-10" db="EMBL/GenBank/DDBJ databases">
        <authorList>
            <person name="Zhang R."/>
            <person name="Pan Y."/>
            <person name="Wang J."/>
            <person name="Ma R."/>
            <person name="Yu S."/>
        </authorList>
    </citation>
    <scope>NUCLEOTIDE SEQUENCE</scope>
    <source>
        <strain evidence="11">LA-IB0</strain>
        <tissue evidence="11">Leaf</tissue>
    </source>
</reference>
<feature type="region of interest" description="Disordered" evidence="8">
    <location>
        <begin position="290"/>
        <end position="317"/>
    </location>
</feature>
<evidence type="ECO:0000256" key="3">
    <source>
        <dbReference type="ARBA" id="ARBA00006958"/>
    </source>
</evidence>
<evidence type="ECO:0000256" key="4">
    <source>
        <dbReference type="ARBA" id="ARBA00022722"/>
    </source>
</evidence>
<dbReference type="GO" id="GO:0004518">
    <property type="term" value="F:nuclease activity"/>
    <property type="evidence" value="ECO:0007669"/>
    <property type="project" value="UniProtKB-KW"/>
</dbReference>
<evidence type="ECO:0000256" key="7">
    <source>
        <dbReference type="ARBA" id="ARBA00023242"/>
    </source>
</evidence>
<dbReference type="GO" id="GO:0005634">
    <property type="term" value="C:nucleus"/>
    <property type="evidence" value="ECO:0007669"/>
    <property type="project" value="UniProtKB-SubCell"/>
</dbReference>
<comment type="subcellular location">
    <subcellularLocation>
        <location evidence="2">Nucleus</location>
    </subcellularLocation>
</comment>
<comment type="cofactor">
    <cofactor evidence="1">
        <name>a divalent metal cation</name>
        <dbReference type="ChEBI" id="CHEBI:60240"/>
    </cofactor>
</comment>